<name>A0A6C0AXM6_9ZZZZ</name>
<protein>
    <submittedName>
        <fullName evidence="1">Uncharacterized protein</fullName>
    </submittedName>
</protein>
<reference evidence="1" key="1">
    <citation type="journal article" date="2020" name="Nature">
        <title>Giant virus diversity and host interactions through global metagenomics.</title>
        <authorList>
            <person name="Schulz F."/>
            <person name="Roux S."/>
            <person name="Paez-Espino D."/>
            <person name="Jungbluth S."/>
            <person name="Walsh D.A."/>
            <person name="Denef V.J."/>
            <person name="McMahon K.D."/>
            <person name="Konstantinidis K.T."/>
            <person name="Eloe-Fadrosh E.A."/>
            <person name="Kyrpides N.C."/>
            <person name="Woyke T."/>
        </authorList>
    </citation>
    <scope>NUCLEOTIDE SEQUENCE</scope>
    <source>
        <strain evidence="1">GVMAG-S-ERX556022-25</strain>
    </source>
</reference>
<evidence type="ECO:0000313" key="1">
    <source>
        <dbReference type="EMBL" id="QHS84594.1"/>
    </source>
</evidence>
<dbReference type="EMBL" id="MN738809">
    <property type="protein sequence ID" value="QHS84594.1"/>
    <property type="molecule type" value="Genomic_DNA"/>
</dbReference>
<dbReference type="AlphaFoldDB" id="A0A6C0AXM6"/>
<organism evidence="1">
    <name type="scientific">viral metagenome</name>
    <dbReference type="NCBI Taxonomy" id="1070528"/>
    <lineage>
        <taxon>unclassified sequences</taxon>
        <taxon>metagenomes</taxon>
        <taxon>organismal metagenomes</taxon>
    </lineage>
</organism>
<sequence length="153" mass="18723">MTNTRSSLQLGICEIFHPKLHGFTNNSSPNICTQYIIHYTFFLSEFWDMSYEECIQDLLEYYHSNFYYHRRDTIIYHPIIRNYNHILNNVNHYKLDIIQVIELSGNEQVACIKTIWLKLLQRKWKKIYKERMKKIKRLKNLYILQRRELTGQS</sequence>
<proteinExistence type="predicted"/>
<accession>A0A6C0AXM6</accession>